<dbReference type="RefSeq" id="WP_261671874.1">
    <property type="nucleotide sequence ID" value="NZ_JARUJP010000001.1"/>
</dbReference>
<evidence type="ECO:0000313" key="2">
    <source>
        <dbReference type="EMBL" id="MDW8799903.1"/>
    </source>
</evidence>
<gene>
    <name evidence="2" type="ORF">P8V03_01895</name>
</gene>
<dbReference type="EMBL" id="JARUJP010000001">
    <property type="protein sequence ID" value="MDW8799903.1"/>
    <property type="molecule type" value="Genomic_DNA"/>
</dbReference>
<accession>A0ABU4JP25</accession>
<evidence type="ECO:0000256" key="1">
    <source>
        <dbReference type="SAM" id="MobiDB-lite"/>
    </source>
</evidence>
<name>A0ABU4JP25_9CLOT</name>
<proteinExistence type="predicted"/>
<dbReference type="Proteomes" id="UP001281656">
    <property type="component" value="Unassembled WGS sequence"/>
</dbReference>
<feature type="compositionally biased region" description="Polar residues" evidence="1">
    <location>
        <begin position="8"/>
        <end position="25"/>
    </location>
</feature>
<protein>
    <submittedName>
        <fullName evidence="2">Uncharacterized protein</fullName>
    </submittedName>
</protein>
<evidence type="ECO:0000313" key="3">
    <source>
        <dbReference type="Proteomes" id="UP001281656"/>
    </source>
</evidence>
<sequence>MENENKQPKTWSRSPNSAKYHSRSASFKAKQKNNKNSKENWTVE</sequence>
<comment type="caution">
    <text evidence="2">The sequence shown here is derived from an EMBL/GenBank/DDBJ whole genome shotgun (WGS) entry which is preliminary data.</text>
</comment>
<organism evidence="2 3">
    <name type="scientific">Clostridium tanneri</name>
    <dbReference type="NCBI Taxonomy" id="3037988"/>
    <lineage>
        <taxon>Bacteria</taxon>
        <taxon>Bacillati</taxon>
        <taxon>Bacillota</taxon>
        <taxon>Clostridia</taxon>
        <taxon>Eubacteriales</taxon>
        <taxon>Clostridiaceae</taxon>
        <taxon>Clostridium</taxon>
    </lineage>
</organism>
<keyword evidence="3" id="KW-1185">Reference proteome</keyword>
<feature type="region of interest" description="Disordered" evidence="1">
    <location>
        <begin position="1"/>
        <end position="44"/>
    </location>
</feature>
<reference evidence="2 3" key="1">
    <citation type="submission" date="2023-04" db="EMBL/GenBank/DDBJ databases">
        <title>Clostridium tannerae sp. nov., isolated from the fecal material of an alpaca.</title>
        <authorList>
            <person name="Miller S."/>
            <person name="Hendry M."/>
            <person name="King J."/>
            <person name="Sankaranarayanan K."/>
            <person name="Lawson P.A."/>
        </authorList>
    </citation>
    <scope>NUCLEOTIDE SEQUENCE [LARGE SCALE GENOMIC DNA]</scope>
    <source>
        <strain evidence="2 3">A1-XYC3</strain>
    </source>
</reference>